<feature type="transmembrane region" description="Helical" evidence="1">
    <location>
        <begin position="317"/>
        <end position="336"/>
    </location>
</feature>
<dbReference type="PROSITE" id="PS50234">
    <property type="entry name" value="VWFA"/>
    <property type="match status" value="1"/>
</dbReference>
<keyword evidence="1" id="KW-0472">Membrane</keyword>
<evidence type="ECO:0000313" key="4">
    <source>
        <dbReference type="Proteomes" id="UP001597128"/>
    </source>
</evidence>
<dbReference type="SMART" id="SM00327">
    <property type="entry name" value="VWA"/>
    <property type="match status" value="1"/>
</dbReference>
<dbReference type="Pfam" id="PF13519">
    <property type="entry name" value="VWA_2"/>
    <property type="match status" value="1"/>
</dbReference>
<name>A0ABW3F268_9PROT</name>
<dbReference type="EMBL" id="JBHTKB010000001">
    <property type="protein sequence ID" value="MFD0911963.1"/>
    <property type="molecule type" value="Genomic_DNA"/>
</dbReference>
<dbReference type="Gene3D" id="3.40.50.410">
    <property type="entry name" value="von Willebrand factor, type A domain"/>
    <property type="match status" value="1"/>
</dbReference>
<evidence type="ECO:0000256" key="1">
    <source>
        <dbReference type="SAM" id="Phobius"/>
    </source>
</evidence>
<dbReference type="InterPro" id="IPR002035">
    <property type="entry name" value="VWF_A"/>
</dbReference>
<dbReference type="RefSeq" id="WP_379054470.1">
    <property type="nucleotide sequence ID" value="NZ_JBHTKB010000001.1"/>
</dbReference>
<organism evidence="3 4">
    <name type="scientific">Methylophilus luteus</name>
    <dbReference type="NCBI Taxonomy" id="640108"/>
    <lineage>
        <taxon>Bacteria</taxon>
        <taxon>Pseudomonadati</taxon>
        <taxon>Pseudomonadota</taxon>
        <taxon>Betaproteobacteria</taxon>
        <taxon>Nitrosomonadales</taxon>
        <taxon>Methylophilaceae</taxon>
        <taxon>Methylophilus</taxon>
    </lineage>
</organism>
<reference evidence="4" key="1">
    <citation type="journal article" date="2019" name="Int. J. Syst. Evol. Microbiol.">
        <title>The Global Catalogue of Microorganisms (GCM) 10K type strain sequencing project: providing services to taxonomists for standard genome sequencing and annotation.</title>
        <authorList>
            <consortium name="The Broad Institute Genomics Platform"/>
            <consortium name="The Broad Institute Genome Sequencing Center for Infectious Disease"/>
            <person name="Wu L."/>
            <person name="Ma J."/>
        </authorList>
    </citation>
    <scope>NUCLEOTIDE SEQUENCE [LARGE SCALE GENOMIC DNA]</scope>
    <source>
        <strain evidence="4">CCUG 58412</strain>
    </source>
</reference>
<feature type="domain" description="VWFA" evidence="2">
    <location>
        <begin position="56"/>
        <end position="278"/>
    </location>
</feature>
<protein>
    <submittedName>
        <fullName evidence="3">VWA domain-containing protein</fullName>
    </submittedName>
</protein>
<feature type="transmembrane region" description="Helical" evidence="1">
    <location>
        <begin position="26"/>
        <end position="44"/>
    </location>
</feature>
<comment type="caution">
    <text evidence="3">The sequence shown here is derived from an EMBL/GenBank/DDBJ whole genome shotgun (WGS) entry which is preliminary data.</text>
</comment>
<sequence length="370" mass="41304">MWLRFYRAGLAVFKRLAGGETSRLQVWRKLCLLAALVLLSIILFRPHLMLPNRVYDWYFVLDITQSMNVTDYQLAGKSISRLQMAKQSIRKTLSALPCGSRVALGMFTERNVVNVVEPVEVCAHFAALDQTVASMDWRMAWAADSFIAHGVYHALEQAPKLGEQLRVMFFSDGQQAPPANPRYMPSYAGKPGDVQGYLVGMGKPVASKIPKLDEKNAVSGYWEQEEVQRYGNFGMAETLSVLAMEQGQHDRNAGHGPSSDLLSNAHLSALDEQNLQRLADSTGLNYVRLEQAGQSSGWATGLGMTAWRWADTDLRPWLALPVIACWLLYLLLSFAGSSSLQWLARRWSAVRKSVSAQAVRQQKISSKQHV</sequence>
<evidence type="ECO:0000259" key="2">
    <source>
        <dbReference type="PROSITE" id="PS50234"/>
    </source>
</evidence>
<evidence type="ECO:0000313" key="3">
    <source>
        <dbReference type="EMBL" id="MFD0911963.1"/>
    </source>
</evidence>
<gene>
    <name evidence="3" type="ORF">ACFQ1Z_00250</name>
</gene>
<accession>A0ABW3F268</accession>
<keyword evidence="1" id="KW-0812">Transmembrane</keyword>
<keyword evidence="4" id="KW-1185">Reference proteome</keyword>
<keyword evidence="1" id="KW-1133">Transmembrane helix</keyword>
<dbReference type="Proteomes" id="UP001597128">
    <property type="component" value="Unassembled WGS sequence"/>
</dbReference>
<dbReference type="SUPFAM" id="SSF53300">
    <property type="entry name" value="vWA-like"/>
    <property type="match status" value="1"/>
</dbReference>
<proteinExistence type="predicted"/>
<dbReference type="InterPro" id="IPR036465">
    <property type="entry name" value="vWFA_dom_sf"/>
</dbReference>